<dbReference type="PANTHER" id="PTHR10073">
    <property type="entry name" value="DNA MISMATCH REPAIR PROTEIN MLH, PMS, MUTL"/>
    <property type="match status" value="1"/>
</dbReference>
<dbReference type="InterPro" id="IPR014721">
    <property type="entry name" value="Ribsml_uS5_D2-typ_fold_subgr"/>
</dbReference>
<dbReference type="GO" id="GO:0030983">
    <property type="term" value="F:mismatched DNA binding"/>
    <property type="evidence" value="ECO:0007669"/>
    <property type="project" value="InterPro"/>
</dbReference>
<feature type="domain" description="MutL C-terminal dimerisation" evidence="4">
    <location>
        <begin position="425"/>
        <end position="568"/>
    </location>
</feature>
<dbReference type="InterPro" id="IPR042120">
    <property type="entry name" value="MutL_C_dimsub"/>
</dbReference>
<comment type="similarity">
    <text evidence="1">Belongs to the DNA mismatch repair MutL/HexB family.</text>
</comment>
<dbReference type="Gene3D" id="3.30.1370.100">
    <property type="entry name" value="MutL, C-terminal domain, regulatory subdomain"/>
    <property type="match status" value="1"/>
</dbReference>
<name>A0A3B1CTN4_9ZZZZ</name>
<dbReference type="Gene3D" id="3.30.565.10">
    <property type="entry name" value="Histidine kinase-like ATPase, C-terminal domain"/>
    <property type="match status" value="1"/>
</dbReference>
<keyword evidence="2" id="KW-0227">DNA damage</keyword>
<evidence type="ECO:0000259" key="4">
    <source>
        <dbReference type="SMART" id="SM00853"/>
    </source>
</evidence>
<dbReference type="InterPro" id="IPR020667">
    <property type="entry name" value="DNA_mismatch_repair_MutL"/>
</dbReference>
<feature type="domain" description="DNA mismatch repair protein S5" evidence="5">
    <location>
        <begin position="222"/>
        <end position="340"/>
    </location>
</feature>
<dbReference type="Pfam" id="PF13589">
    <property type="entry name" value="HATPase_c_3"/>
    <property type="match status" value="1"/>
</dbReference>
<dbReference type="GO" id="GO:0016887">
    <property type="term" value="F:ATP hydrolysis activity"/>
    <property type="evidence" value="ECO:0007669"/>
    <property type="project" value="InterPro"/>
</dbReference>
<gene>
    <name evidence="6" type="ORF">MNBD_NITROSPINAE04-1559</name>
</gene>
<evidence type="ECO:0000256" key="1">
    <source>
        <dbReference type="ARBA" id="ARBA00006082"/>
    </source>
</evidence>
<evidence type="ECO:0000259" key="5">
    <source>
        <dbReference type="SMART" id="SM01340"/>
    </source>
</evidence>
<dbReference type="HAMAP" id="MF_00149">
    <property type="entry name" value="DNA_mis_repair"/>
    <property type="match status" value="1"/>
</dbReference>
<dbReference type="AlphaFoldDB" id="A0A3B1CTN4"/>
<dbReference type="Pfam" id="PF08676">
    <property type="entry name" value="MutL_C"/>
    <property type="match status" value="1"/>
</dbReference>
<dbReference type="GO" id="GO:0032300">
    <property type="term" value="C:mismatch repair complex"/>
    <property type="evidence" value="ECO:0007669"/>
    <property type="project" value="InterPro"/>
</dbReference>
<dbReference type="InterPro" id="IPR014762">
    <property type="entry name" value="DNA_mismatch_repair_CS"/>
</dbReference>
<dbReference type="InterPro" id="IPR014790">
    <property type="entry name" value="MutL_C"/>
</dbReference>
<dbReference type="InterPro" id="IPR042121">
    <property type="entry name" value="MutL_C_regsub"/>
</dbReference>
<dbReference type="Gene3D" id="3.30.230.10">
    <property type="match status" value="1"/>
</dbReference>
<dbReference type="InterPro" id="IPR013507">
    <property type="entry name" value="DNA_mismatch_S5_2-like"/>
</dbReference>
<dbReference type="EMBL" id="UOGA01000321">
    <property type="protein sequence ID" value="VAX26010.1"/>
    <property type="molecule type" value="Genomic_DNA"/>
</dbReference>
<dbReference type="NCBIfam" id="TIGR00585">
    <property type="entry name" value="mutl"/>
    <property type="match status" value="1"/>
</dbReference>
<dbReference type="PANTHER" id="PTHR10073:SF12">
    <property type="entry name" value="DNA MISMATCH REPAIR PROTEIN MLH1"/>
    <property type="match status" value="1"/>
</dbReference>
<dbReference type="SMART" id="SM01340">
    <property type="entry name" value="DNA_mis_repair"/>
    <property type="match status" value="1"/>
</dbReference>
<dbReference type="CDD" id="cd00782">
    <property type="entry name" value="MutL_Trans"/>
    <property type="match status" value="1"/>
</dbReference>
<accession>A0A3B1CTN4</accession>
<dbReference type="InterPro" id="IPR002099">
    <property type="entry name" value="MutL/Mlh/PMS"/>
</dbReference>
<dbReference type="Pfam" id="PF01119">
    <property type="entry name" value="DNA_mis_repair"/>
    <property type="match status" value="1"/>
</dbReference>
<evidence type="ECO:0000256" key="2">
    <source>
        <dbReference type="ARBA" id="ARBA00022763"/>
    </source>
</evidence>
<sequence length="611" mass="67742">MKSLTEGVSSASKIRPLSDKVANQIAAGEVVERPASIIKELVENALDAKAASITIIFRNGGKSYIEVVDDGVGMSRDDALLAFERHATSKIETADDLKSVSTLGFRGEALPSIASVSRLSLFTSLDGAKAGTEVAIEGGSLKNVREAPPVRGTRIQARDIFFNTPARRKFLRSESVESAHAQEAVTRQALAKPDTAFRLVREGRVVLEAPAVEGKDAFRERIGALFGQNILRELTDIRSESGGMRIDGYISRPSATRSSRETQYIYVNGRYIRDRMLNFAIAEGYRSLVPRGRHPMIFLRITIPPERVDVNVSPTKTELRFVDGRSVKAFVEGAVADALGIVKERSDNVFAKTQVPVKPDTWSDNIQTRPFAPSRFFAEPVATFDSGESVASLAETTEQGPDVEEDKTETGLLHFDSSISENFKPVGQIFSSFIILEDGERALILDQHTAHERVLYERLSLKYRDSKVDSQELLFPMEIELSGRYAEFMGNRLDEFKRLGFFIEEFGNGVFMLRSAPALLAGKDYTSMVMDIMDKAESFEKEARFDEIAEDAINIMACRGAVKAGQTLDNKEIESLVTQLKKCKLPYTCPHGRPIAMTIEKDDLLKGFLRK</sequence>
<dbReference type="GO" id="GO:0005524">
    <property type="term" value="F:ATP binding"/>
    <property type="evidence" value="ECO:0007669"/>
    <property type="project" value="InterPro"/>
</dbReference>
<evidence type="ECO:0000256" key="3">
    <source>
        <dbReference type="ARBA" id="ARBA00023204"/>
    </source>
</evidence>
<organism evidence="6">
    <name type="scientific">hydrothermal vent metagenome</name>
    <dbReference type="NCBI Taxonomy" id="652676"/>
    <lineage>
        <taxon>unclassified sequences</taxon>
        <taxon>metagenomes</taxon>
        <taxon>ecological metagenomes</taxon>
    </lineage>
</organism>
<reference evidence="6" key="1">
    <citation type="submission" date="2018-06" db="EMBL/GenBank/DDBJ databases">
        <authorList>
            <person name="Zhirakovskaya E."/>
        </authorList>
    </citation>
    <scope>NUCLEOTIDE SEQUENCE</scope>
</reference>
<keyword evidence="3" id="KW-0234">DNA repair</keyword>
<dbReference type="InterPro" id="IPR036890">
    <property type="entry name" value="HATPase_C_sf"/>
</dbReference>
<dbReference type="Gene3D" id="3.30.1540.20">
    <property type="entry name" value="MutL, C-terminal domain, dimerisation subdomain"/>
    <property type="match status" value="1"/>
</dbReference>
<dbReference type="SUPFAM" id="SSF55874">
    <property type="entry name" value="ATPase domain of HSP90 chaperone/DNA topoisomerase II/histidine kinase"/>
    <property type="match status" value="1"/>
</dbReference>
<protein>
    <submittedName>
        <fullName evidence="6">DNA mismatch repair protein MutL</fullName>
    </submittedName>
</protein>
<dbReference type="SMART" id="SM00853">
    <property type="entry name" value="MutL_C"/>
    <property type="match status" value="1"/>
</dbReference>
<dbReference type="FunFam" id="3.30.565.10:FF:000003">
    <property type="entry name" value="DNA mismatch repair endonuclease MutL"/>
    <property type="match status" value="1"/>
</dbReference>
<evidence type="ECO:0000313" key="6">
    <source>
        <dbReference type="EMBL" id="VAX26010.1"/>
    </source>
</evidence>
<dbReference type="SUPFAM" id="SSF118116">
    <property type="entry name" value="DNA mismatch repair protein MutL"/>
    <property type="match status" value="1"/>
</dbReference>
<dbReference type="InterPro" id="IPR020568">
    <property type="entry name" value="Ribosomal_Su5_D2-typ_SF"/>
</dbReference>
<proteinExistence type="inferred from homology"/>
<dbReference type="PROSITE" id="PS00058">
    <property type="entry name" value="DNA_MISMATCH_REPAIR_1"/>
    <property type="match status" value="1"/>
</dbReference>
<dbReference type="InterPro" id="IPR037198">
    <property type="entry name" value="MutL_C_sf"/>
</dbReference>
<dbReference type="SUPFAM" id="SSF54211">
    <property type="entry name" value="Ribosomal protein S5 domain 2-like"/>
    <property type="match status" value="1"/>
</dbReference>
<dbReference type="CDD" id="cd16926">
    <property type="entry name" value="HATPase_MutL-MLH-PMS-like"/>
    <property type="match status" value="1"/>
</dbReference>
<dbReference type="InterPro" id="IPR038973">
    <property type="entry name" value="MutL/Mlh/Pms-like"/>
</dbReference>
<dbReference type="GO" id="GO:0006298">
    <property type="term" value="P:mismatch repair"/>
    <property type="evidence" value="ECO:0007669"/>
    <property type="project" value="InterPro"/>
</dbReference>
<dbReference type="GO" id="GO:0140664">
    <property type="term" value="F:ATP-dependent DNA damage sensor activity"/>
    <property type="evidence" value="ECO:0007669"/>
    <property type="project" value="InterPro"/>
</dbReference>